<dbReference type="AlphaFoldDB" id="A0A4Q7LXP5"/>
<keyword evidence="4" id="KW-1185">Reference proteome</keyword>
<dbReference type="EMBL" id="SGWX01000001">
    <property type="protein sequence ID" value="RZS59786.1"/>
    <property type="molecule type" value="Genomic_DNA"/>
</dbReference>
<accession>A0A4Q7LXP5</accession>
<dbReference type="GO" id="GO:0005975">
    <property type="term" value="P:carbohydrate metabolic process"/>
    <property type="evidence" value="ECO:0007669"/>
    <property type="project" value="UniProtKB-ARBA"/>
</dbReference>
<evidence type="ECO:0000313" key="3">
    <source>
        <dbReference type="EMBL" id="RZS59786.1"/>
    </source>
</evidence>
<dbReference type="RefSeq" id="WP_130411211.1">
    <property type="nucleotide sequence ID" value="NZ_SGWX01000001.1"/>
</dbReference>
<evidence type="ECO:0000259" key="2">
    <source>
        <dbReference type="Pfam" id="PF25549"/>
    </source>
</evidence>
<keyword evidence="1" id="KW-0472">Membrane</keyword>
<dbReference type="OrthoDB" id="134475at2"/>
<dbReference type="Proteomes" id="UP000293852">
    <property type="component" value="Unassembled WGS sequence"/>
</dbReference>
<protein>
    <recommendedName>
        <fullName evidence="2">DUF7927 domain-containing protein</fullName>
    </recommendedName>
</protein>
<dbReference type="Gene3D" id="2.60.40.10">
    <property type="entry name" value="Immunoglobulins"/>
    <property type="match status" value="1"/>
</dbReference>
<organism evidence="3 4">
    <name type="scientific">Xylanimonas ulmi</name>
    <dbReference type="NCBI Taxonomy" id="228973"/>
    <lineage>
        <taxon>Bacteria</taxon>
        <taxon>Bacillati</taxon>
        <taxon>Actinomycetota</taxon>
        <taxon>Actinomycetes</taxon>
        <taxon>Micrococcales</taxon>
        <taxon>Promicromonosporaceae</taxon>
        <taxon>Xylanimonas</taxon>
    </lineage>
</organism>
<feature type="domain" description="DUF7927" evidence="2">
    <location>
        <begin position="506"/>
        <end position="625"/>
    </location>
</feature>
<gene>
    <name evidence="3" type="ORF">EV386_0022</name>
</gene>
<dbReference type="InterPro" id="IPR013783">
    <property type="entry name" value="Ig-like_fold"/>
</dbReference>
<keyword evidence="1" id="KW-0812">Transmembrane</keyword>
<sequence length="834" mass="88010">MSALLGVGLVITPVGPSVAAGTGTRLDIENQFISVGTAFGVYVPEGGTLDLDLHIFAHRDTDRSVPSLRIIVTSPSGERTEFNPEITPQVVKKQWFRKANLSDTSAGVWSIAAFGGSPLAQIPTIDADARVPSRRVYYGPESAITPRDASGAALDGHVWAEVLTGWNDSKEYGKFKNAPAVAGSDRTLYHLSRLGVLYQSIEHGFDGIYSSLLTDNYGVVGAGTCARTYKSSILTKPPRASAACPGFVQYRIFLEPPSADLPTQTAKWFDGRTEDTWVRPIYAPTSLESVRYAPDGARLAASQWGGVFTAEATGMEGNLVTEIDTNGNGVYTDAVDTRLESIGVPGGTLKVTWDGKNGKGEQLSLNAPVRARLSWDMAAEIHILSMDIEARTEGIEIKMLEGPRPGDQIVRWDDSEVAADLAGVAVVGVRPDPISTGGPSENGVDSAGGVHRWGEYIVSANKVAPIPGSWADHSMIDDYNIFVEHSEIELALDAAIAISKASSHDAAAGALAPGDVVTHTVEMRNSGSLDLPGQTVVDDVSDVLTRGDVVVDSLQASSGAAVFDAKAKAIRWTGDLGRAGVTEDPDVPDTVTVSYRVSVKATEGIVTDGEVVDNACVEGRVGDDGAAFCDSVRDPVDFPAWGLDLTKVGRNLDGSVTTGLEGAGFELRVDDGGAPGDMATRTVVNDVAHTTSAQDVTIDAVVDTPGLYRARAVPPGTYWLVEVQPPPPYALAANPVCLRATADRVDGVWAQRLTLCEGSDTLVSTPQVVVDGSDGSDAQFALTFTNNHPLTMPRTGGSDGTRLVSLAAGSLAIAVMGVSIWRRRRPTVMSRGDQ</sequence>
<reference evidence="3 4" key="1">
    <citation type="submission" date="2019-02" db="EMBL/GenBank/DDBJ databases">
        <title>Sequencing the genomes of 1000 actinobacteria strains.</title>
        <authorList>
            <person name="Klenk H.-P."/>
        </authorList>
    </citation>
    <scope>NUCLEOTIDE SEQUENCE [LARGE SCALE GENOMIC DNA]</scope>
    <source>
        <strain evidence="3 4">DSM 16932</strain>
    </source>
</reference>
<proteinExistence type="predicted"/>
<keyword evidence="1" id="KW-1133">Transmembrane helix</keyword>
<comment type="caution">
    <text evidence="3">The sequence shown here is derived from an EMBL/GenBank/DDBJ whole genome shotgun (WGS) entry which is preliminary data.</text>
</comment>
<dbReference type="Pfam" id="PF25549">
    <property type="entry name" value="DUF7927"/>
    <property type="match status" value="1"/>
</dbReference>
<name>A0A4Q7LXP5_9MICO</name>
<evidence type="ECO:0000256" key="1">
    <source>
        <dbReference type="SAM" id="Phobius"/>
    </source>
</evidence>
<feature type="transmembrane region" description="Helical" evidence="1">
    <location>
        <begin position="803"/>
        <end position="821"/>
    </location>
</feature>
<dbReference type="InterPro" id="IPR057687">
    <property type="entry name" value="DUF7927"/>
</dbReference>
<evidence type="ECO:0000313" key="4">
    <source>
        <dbReference type="Proteomes" id="UP000293852"/>
    </source>
</evidence>